<protein>
    <submittedName>
        <fullName evidence="3">Protein FAR1-RELATED SEQUENCE</fullName>
    </submittedName>
</protein>
<evidence type="ECO:0000256" key="1">
    <source>
        <dbReference type="SAM" id="MobiDB-lite"/>
    </source>
</evidence>
<dbReference type="Pfam" id="PF03101">
    <property type="entry name" value="FAR1"/>
    <property type="match status" value="1"/>
</dbReference>
<organism evidence="3 4">
    <name type="scientific">Abeliophyllum distichum</name>
    <dbReference type="NCBI Taxonomy" id="126358"/>
    <lineage>
        <taxon>Eukaryota</taxon>
        <taxon>Viridiplantae</taxon>
        <taxon>Streptophyta</taxon>
        <taxon>Embryophyta</taxon>
        <taxon>Tracheophyta</taxon>
        <taxon>Spermatophyta</taxon>
        <taxon>Magnoliopsida</taxon>
        <taxon>eudicotyledons</taxon>
        <taxon>Gunneridae</taxon>
        <taxon>Pentapetalae</taxon>
        <taxon>asterids</taxon>
        <taxon>lamiids</taxon>
        <taxon>Lamiales</taxon>
        <taxon>Oleaceae</taxon>
        <taxon>Forsythieae</taxon>
        <taxon>Abeliophyllum</taxon>
    </lineage>
</organism>
<gene>
    <name evidence="3" type="ORF">Adt_25414</name>
</gene>
<dbReference type="PANTHER" id="PTHR46328:SF27">
    <property type="entry name" value="OS12G0287500 PROTEIN"/>
    <property type="match status" value="1"/>
</dbReference>
<sequence>MERLPLPFREGGSGASSSKKPTILDLNLLASEEDPVREQIHQDSGMEAESADNIFVPQVSISRISKIGQEFESHEEAYNFYNQYAREAGFSAHIANSKKNKESNEIYWKLFTCSKEGKTDETYQIKHKEAVVRTGVRNRGQTQTGCNARLSVVK</sequence>
<feature type="region of interest" description="Disordered" evidence="1">
    <location>
        <begin position="1"/>
        <end position="22"/>
    </location>
</feature>
<comment type="caution">
    <text evidence="3">The sequence shown here is derived from an EMBL/GenBank/DDBJ whole genome shotgun (WGS) entry which is preliminary data.</text>
</comment>
<name>A0ABD1SGJ2_9LAMI</name>
<dbReference type="PANTHER" id="PTHR46328">
    <property type="entry name" value="FAR-RED IMPAIRED RESPONSIVE (FAR1) FAMILY PROTEIN-RELATED"/>
    <property type="match status" value="1"/>
</dbReference>
<dbReference type="AlphaFoldDB" id="A0ABD1SGJ2"/>
<reference evidence="4" key="1">
    <citation type="submission" date="2024-07" db="EMBL/GenBank/DDBJ databases">
        <title>Two chromosome-level genome assemblies of Korean endemic species Abeliophyllum distichum and Forsythia ovata (Oleaceae).</title>
        <authorList>
            <person name="Jang H."/>
        </authorList>
    </citation>
    <scope>NUCLEOTIDE SEQUENCE [LARGE SCALE GENOMIC DNA]</scope>
</reference>
<keyword evidence="4" id="KW-1185">Reference proteome</keyword>
<dbReference type="InterPro" id="IPR004330">
    <property type="entry name" value="FAR1_DNA_bnd_dom"/>
</dbReference>
<dbReference type="EMBL" id="JBFOLK010000007">
    <property type="protein sequence ID" value="KAL2499864.1"/>
    <property type="molecule type" value="Genomic_DNA"/>
</dbReference>
<dbReference type="Proteomes" id="UP001604336">
    <property type="component" value="Unassembled WGS sequence"/>
</dbReference>
<evidence type="ECO:0000313" key="3">
    <source>
        <dbReference type="EMBL" id="KAL2499864.1"/>
    </source>
</evidence>
<accession>A0ABD1SGJ2</accession>
<evidence type="ECO:0000313" key="4">
    <source>
        <dbReference type="Proteomes" id="UP001604336"/>
    </source>
</evidence>
<proteinExistence type="predicted"/>
<evidence type="ECO:0000259" key="2">
    <source>
        <dbReference type="Pfam" id="PF03101"/>
    </source>
</evidence>
<feature type="domain" description="FAR1" evidence="2">
    <location>
        <begin position="79"/>
        <end position="152"/>
    </location>
</feature>